<organism evidence="1">
    <name type="scientific">Siphoviridae sp. cttqT1</name>
    <dbReference type="NCBI Taxonomy" id="2827961"/>
    <lineage>
        <taxon>Viruses</taxon>
        <taxon>Duplodnaviria</taxon>
        <taxon>Heunggongvirae</taxon>
        <taxon>Uroviricota</taxon>
        <taxon>Caudoviricetes</taxon>
    </lineage>
</organism>
<reference evidence="1" key="1">
    <citation type="journal article" date="2021" name="Proc. Natl. Acad. Sci. U.S.A.">
        <title>A Catalog of Tens of Thousands of Viruses from Human Metagenomes Reveals Hidden Associations with Chronic Diseases.</title>
        <authorList>
            <person name="Tisza M.J."/>
            <person name="Buck C.B."/>
        </authorList>
    </citation>
    <scope>NUCLEOTIDE SEQUENCE</scope>
    <source>
        <strain evidence="1">CttqT1</strain>
    </source>
</reference>
<name>A0A8S5TP37_9CAUD</name>
<protein>
    <submittedName>
        <fullName evidence="1">Uncharacterized protein</fullName>
    </submittedName>
</protein>
<sequence>MIRTKIITGPKYEKCEFEFDIERFSNQFNRKIIDVQYTSNVSNYEAIITYEI</sequence>
<accession>A0A8S5TP37</accession>
<dbReference type="EMBL" id="BK032869">
    <property type="protein sequence ID" value="DAF64898.1"/>
    <property type="molecule type" value="Genomic_DNA"/>
</dbReference>
<proteinExistence type="predicted"/>
<evidence type="ECO:0000313" key="1">
    <source>
        <dbReference type="EMBL" id="DAF64898.1"/>
    </source>
</evidence>